<dbReference type="InterPro" id="IPR032675">
    <property type="entry name" value="LRR_dom_sf"/>
</dbReference>
<comment type="caution">
    <text evidence="1">The sequence shown here is derived from an EMBL/GenBank/DDBJ whole genome shotgun (WGS) entry which is preliminary data.</text>
</comment>
<organism evidence="1 2">
    <name type="scientific">Cerrena zonata</name>
    <dbReference type="NCBI Taxonomy" id="2478898"/>
    <lineage>
        <taxon>Eukaryota</taxon>
        <taxon>Fungi</taxon>
        <taxon>Dikarya</taxon>
        <taxon>Basidiomycota</taxon>
        <taxon>Agaricomycotina</taxon>
        <taxon>Agaricomycetes</taxon>
        <taxon>Polyporales</taxon>
        <taxon>Cerrenaceae</taxon>
        <taxon>Cerrena</taxon>
    </lineage>
</organism>
<keyword evidence="2" id="KW-1185">Reference proteome</keyword>
<name>A0AAW0G7L0_9APHY</name>
<sequence length="539" mass="61250">MHSCLLIDEILEKIGGFVGFDDAYNSSMIVHDKKSLLAFILTCHTFAEPGLNILWATLDSIYPLAFTFPTNVIPQIEQGPNGLKTVMGLSPIPGPDDWTLFNRYARRVKALYMSSYARSDGLRFLTEIAVHRPVGTLFPNLRVLGWTDMRQEMVPYISLFMGPALTKVDIEIYSEDMYITFWDSLRHLSPAVQKIDLSSDGYAPSDLAFGSLSRAFCSLRHLTRLNTDYNPFDILPEHLTYLANVASLQTMTCCLRRGPNEGSHRMAAIMMEDYFPSLERLDIEIHDLDSFRAFLTCYRLPKMTFLQFRLQMQPLAKELKQLFEALQDKSQLTTLFVHLELPNNSQPHISQRYILTDATLLPLFKLRLLSSFALDGFPCAITRVSFSRMAEAWPNLEYLAICRRRSLQPIPATDCLHIQDLDIFSPATYPRLRRLSFSMNMEVTDSMKVKISARAIRCVPPEPLTLYFADSDMPDVDAQPKIAAYLTSIFPGVLVANASLPTPGYLWFAGLVELFNKVRDSERNYSHSTVPEVTDETTI</sequence>
<proteinExistence type="predicted"/>
<protein>
    <recommendedName>
        <fullName evidence="3">F-box domain-containing protein</fullName>
    </recommendedName>
</protein>
<dbReference type="Proteomes" id="UP001385951">
    <property type="component" value="Unassembled WGS sequence"/>
</dbReference>
<accession>A0AAW0G7L0</accession>
<gene>
    <name evidence="1" type="ORF">QCA50_010980</name>
</gene>
<evidence type="ECO:0000313" key="1">
    <source>
        <dbReference type="EMBL" id="KAK7685636.1"/>
    </source>
</evidence>
<dbReference type="Gene3D" id="3.80.10.10">
    <property type="entry name" value="Ribonuclease Inhibitor"/>
    <property type="match status" value="1"/>
</dbReference>
<dbReference type="AlphaFoldDB" id="A0AAW0G7L0"/>
<reference evidence="1 2" key="1">
    <citation type="submission" date="2022-09" db="EMBL/GenBank/DDBJ databases">
        <authorList>
            <person name="Palmer J.M."/>
        </authorList>
    </citation>
    <scope>NUCLEOTIDE SEQUENCE [LARGE SCALE GENOMIC DNA]</scope>
    <source>
        <strain evidence="1 2">DSM 7382</strain>
    </source>
</reference>
<dbReference type="SUPFAM" id="SSF52047">
    <property type="entry name" value="RNI-like"/>
    <property type="match status" value="1"/>
</dbReference>
<dbReference type="EMBL" id="JASBNA010000019">
    <property type="protein sequence ID" value="KAK7685636.1"/>
    <property type="molecule type" value="Genomic_DNA"/>
</dbReference>
<evidence type="ECO:0008006" key="3">
    <source>
        <dbReference type="Google" id="ProtNLM"/>
    </source>
</evidence>
<evidence type="ECO:0000313" key="2">
    <source>
        <dbReference type="Proteomes" id="UP001385951"/>
    </source>
</evidence>